<comment type="caution">
    <text evidence="1">The sequence shown here is derived from an EMBL/GenBank/DDBJ whole genome shotgun (WGS) entry which is preliminary data.</text>
</comment>
<dbReference type="EMBL" id="RBXL01000001">
    <property type="protein sequence ID" value="RKT46361.1"/>
    <property type="molecule type" value="Genomic_DNA"/>
</dbReference>
<name>A0A495VAD7_9GAMM</name>
<proteinExistence type="predicted"/>
<organism evidence="1 2">
    <name type="scientific">Thiocapsa rosea</name>
    <dbReference type="NCBI Taxonomy" id="69360"/>
    <lineage>
        <taxon>Bacteria</taxon>
        <taxon>Pseudomonadati</taxon>
        <taxon>Pseudomonadota</taxon>
        <taxon>Gammaproteobacteria</taxon>
        <taxon>Chromatiales</taxon>
        <taxon>Chromatiaceae</taxon>
        <taxon>Thiocapsa</taxon>
    </lineage>
</organism>
<protein>
    <submittedName>
        <fullName evidence="1">Uncharacterized protein</fullName>
    </submittedName>
</protein>
<accession>A0A495VAD7</accession>
<sequence>MRVRPARRPGEGGATWRHLPTPETQITIFEAYSHHCRYRVETPRIPRLTYPAWDEL</sequence>
<dbReference type="Proteomes" id="UP000274556">
    <property type="component" value="Unassembled WGS sequence"/>
</dbReference>
<reference evidence="1 2" key="1">
    <citation type="submission" date="2018-10" db="EMBL/GenBank/DDBJ databases">
        <title>Genomic Encyclopedia of Archaeal and Bacterial Type Strains, Phase II (KMG-II): from individual species to whole genera.</title>
        <authorList>
            <person name="Goeker M."/>
        </authorList>
    </citation>
    <scope>NUCLEOTIDE SEQUENCE [LARGE SCALE GENOMIC DNA]</scope>
    <source>
        <strain evidence="1 2">DSM 235</strain>
    </source>
</reference>
<evidence type="ECO:0000313" key="1">
    <source>
        <dbReference type="EMBL" id="RKT46361.1"/>
    </source>
</evidence>
<keyword evidence="2" id="KW-1185">Reference proteome</keyword>
<evidence type="ECO:0000313" key="2">
    <source>
        <dbReference type="Proteomes" id="UP000274556"/>
    </source>
</evidence>
<dbReference type="AlphaFoldDB" id="A0A495VAD7"/>
<gene>
    <name evidence="1" type="ORF">BDD21_3871</name>
</gene>